<name>A0A6J6UH22_9ZZZZ</name>
<reference evidence="1" key="1">
    <citation type="submission" date="2020-05" db="EMBL/GenBank/DDBJ databases">
        <authorList>
            <person name="Chiriac C."/>
            <person name="Salcher M."/>
            <person name="Ghai R."/>
            <person name="Kavagutti S V."/>
        </authorList>
    </citation>
    <scope>NUCLEOTIDE SEQUENCE</scope>
</reference>
<sequence length="78" mass="7928">MTIAPSPNVKAMGGLPANTSLAVGLTMWALNVSAIASTSRWKCIVALGLPVVPEVNARRQTSSAEVSAGALTADAARH</sequence>
<gene>
    <name evidence="1" type="ORF">UFOPK2786_01692</name>
</gene>
<evidence type="ECO:0000313" key="1">
    <source>
        <dbReference type="EMBL" id="CAB4758444.1"/>
    </source>
</evidence>
<organism evidence="1">
    <name type="scientific">freshwater metagenome</name>
    <dbReference type="NCBI Taxonomy" id="449393"/>
    <lineage>
        <taxon>unclassified sequences</taxon>
        <taxon>metagenomes</taxon>
        <taxon>ecological metagenomes</taxon>
    </lineage>
</organism>
<protein>
    <submittedName>
        <fullName evidence="1">Unannotated protein</fullName>
    </submittedName>
</protein>
<proteinExistence type="predicted"/>
<accession>A0A6J6UH22</accession>
<dbReference type="AlphaFoldDB" id="A0A6J6UH22"/>
<dbReference type="EMBL" id="CAEZYW010000323">
    <property type="protein sequence ID" value="CAB4758444.1"/>
    <property type="molecule type" value="Genomic_DNA"/>
</dbReference>